<dbReference type="RefSeq" id="WP_014569895.1">
    <property type="nucleotide sequence ID" value="NC_013198.1"/>
</dbReference>
<organism evidence="1 2">
    <name type="scientific">Lacticaseibacillus rhamnosus (strain ATCC 53103 / LMG 18243 / GG)</name>
    <name type="common">Lactobacillus rhamnosus</name>
    <dbReference type="NCBI Taxonomy" id="568703"/>
    <lineage>
        <taxon>Bacteria</taxon>
        <taxon>Bacillati</taxon>
        <taxon>Bacillota</taxon>
        <taxon>Bacilli</taxon>
        <taxon>Lactobacillales</taxon>
        <taxon>Lactobacillaceae</taxon>
        <taxon>Lacticaseibacillus</taxon>
    </lineage>
</organism>
<evidence type="ECO:0008006" key="3">
    <source>
        <dbReference type="Google" id="ProtNLM"/>
    </source>
</evidence>
<name>A0A7S7JHQ8_LACRG</name>
<sequence>MAEVEMKDVVTGIEKLFKSGTHFVFWYDKNGEFAENIDDLAQELNEPIVVMAVRTQLKTKLKLIKIEEAGEKALVYANFAEPDIHQNLLTDMILYSKKFTADMNVMLLHELGLPETELSFVEDQRKFFGAKPRIARFKQRYQHGKNPEQVELAAIAKTSDLQLSNILIEVIKNPALLDGFDKYQLLPTFWSFVDRAYGYHGKHELQDLLATMMINFAYYQMELDLPTSLQSYEVSYINNVVSFMLNWRNRRDTRAVYKKIATDVWQQLDGYQLFKNLKISERLKTDTFIQFDQQVVQWLVEQLLQGHLGEVIDQMSLPEIAGKRCRMYFAEENQLAYSMVVQAHSILTKREIHDTGKLDDLIHAYITDGYLIDTAYRKYTNASDQLPTSQVEVFEKLSQKVEAAYNNDHLAPTIHDWCQEYVPNVVEPRTLERNFYSSVVAPNKDRVVVIISDAFRFEAAKELQERLDSRDVFGTDMHYAITGVPSVTYFGMPSLLPNQKLTYQGDKELLVDGKKAVNLEQRLEILQSLEPQSRAMHLKDFISMSLADQKKYIVNQKVIYFYHDTVDATGDKPASETNVFRAVDDAIEELTRAIDRLRNISIRNIYVTADHGFIYRRHLLDSTDKISLPAEVDFEQKNLRYAIGSQDFDEIGVGRVKLGDILNNDDERMVFYPSNANVFSVPGAGQNYVHGGCSPQEMIVPVLHVLTESRKSQATYVTLSVTDSTRRITSHEVIVNMLQNDPVDETHRPATYALYFVDGSGRHISGEQVVQADSTSVNVNDRLIRKHIPLIDQDFDRAGHYQLIIQNVEANTTTSIDYQMDLTVGGGFDFDI</sequence>
<dbReference type="InterPro" id="IPR014060">
    <property type="entry name" value="PglZ"/>
</dbReference>
<dbReference type="InterPro" id="IPR017850">
    <property type="entry name" value="Alkaline_phosphatase_core_sf"/>
</dbReference>
<dbReference type="KEGG" id="lrg:LRHM_2013"/>
<dbReference type="Proteomes" id="UP000002067">
    <property type="component" value="Chromosome"/>
</dbReference>
<dbReference type="KEGG" id="lrh:LGG_02094"/>
<dbReference type="SUPFAM" id="SSF53649">
    <property type="entry name" value="Alkaline phosphatase-like"/>
    <property type="match status" value="1"/>
</dbReference>
<protein>
    <recommendedName>
        <fullName evidence="3">BREX-1 system phosphatase PglZ type A</fullName>
    </recommendedName>
</protein>
<dbReference type="AlphaFoldDB" id="A0A7S7JHQ8"/>
<accession>A0A7S7JHQ8</accession>
<dbReference type="EMBL" id="AP011548">
    <property type="protein sequence ID" value="BAI42540.1"/>
    <property type="molecule type" value="Genomic_DNA"/>
</dbReference>
<evidence type="ECO:0000313" key="1">
    <source>
        <dbReference type="EMBL" id="BAI42540.1"/>
    </source>
</evidence>
<dbReference type="Pfam" id="PF08665">
    <property type="entry name" value="PglZ"/>
    <property type="match status" value="1"/>
</dbReference>
<gene>
    <name evidence="1" type="ordered locus">LRHM_2013</name>
</gene>
<dbReference type="NCBIfam" id="TIGR02687">
    <property type="entry name" value="BREX-1 system phosphatase PglZ type A"/>
    <property type="match status" value="1"/>
</dbReference>
<reference evidence="1 2" key="1">
    <citation type="journal article" date="2009" name="J. Bacteriol.">
        <title>Complete genome sequence of the probiotic Lactobacillus rhamnosus ATCC 53103.</title>
        <authorList>
            <person name="Morita H."/>
            <person name="Toh H."/>
            <person name="Oshima K."/>
            <person name="Murakami M."/>
            <person name="Taylor T.D."/>
            <person name="Igimi S."/>
            <person name="Hattori M."/>
        </authorList>
    </citation>
    <scope>NUCLEOTIDE SEQUENCE [LARGE SCALE GENOMIC DNA]</scope>
    <source>
        <strain evidence="2">ATCC 53103 / LMG 18243 / GG [Tokyo]</strain>
    </source>
</reference>
<evidence type="ECO:0000313" key="2">
    <source>
        <dbReference type="Proteomes" id="UP000002067"/>
    </source>
</evidence>
<proteinExistence type="predicted"/>